<evidence type="ECO:0000256" key="1">
    <source>
        <dbReference type="ARBA" id="ARBA00022737"/>
    </source>
</evidence>
<keyword evidence="4" id="KW-0732">Signal</keyword>
<dbReference type="InterPro" id="IPR050498">
    <property type="entry name" value="Ycf3"/>
</dbReference>
<organism evidence="5 6">
    <name type="scientific">Nostoc flagelliforme FACHB-838</name>
    <dbReference type="NCBI Taxonomy" id="2692904"/>
    <lineage>
        <taxon>Bacteria</taxon>
        <taxon>Bacillati</taxon>
        <taxon>Cyanobacteriota</taxon>
        <taxon>Cyanophyceae</taxon>
        <taxon>Nostocales</taxon>
        <taxon>Nostocaceae</taxon>
        <taxon>Nostoc</taxon>
    </lineage>
</organism>
<dbReference type="InterPro" id="IPR043504">
    <property type="entry name" value="Peptidase_S1_PA_chymotrypsin"/>
</dbReference>
<dbReference type="EMBL" id="JACJSI010000236">
    <property type="protein sequence ID" value="MBD2535118.1"/>
    <property type="molecule type" value="Genomic_DNA"/>
</dbReference>
<reference evidence="5 6" key="1">
    <citation type="journal article" date="2020" name="ISME J.">
        <title>Comparative genomics reveals insights into cyanobacterial evolution and habitat adaptation.</title>
        <authorList>
            <person name="Chen M.Y."/>
            <person name="Teng W.K."/>
            <person name="Zhao L."/>
            <person name="Hu C.X."/>
            <person name="Zhou Y.K."/>
            <person name="Han B.P."/>
            <person name="Song L.R."/>
            <person name="Shu W.S."/>
        </authorList>
    </citation>
    <scope>NUCLEOTIDE SEQUENCE [LARGE SCALE GENOMIC DNA]</scope>
    <source>
        <strain evidence="5 6">FACHB-838</strain>
    </source>
</reference>
<dbReference type="PROSITE" id="PS50293">
    <property type="entry name" value="TPR_REGION"/>
    <property type="match status" value="4"/>
</dbReference>
<accession>A0ABR8E0W6</accession>
<evidence type="ECO:0000256" key="4">
    <source>
        <dbReference type="SAM" id="SignalP"/>
    </source>
</evidence>
<dbReference type="Gene3D" id="2.40.10.10">
    <property type="entry name" value="Trypsin-like serine proteases"/>
    <property type="match status" value="4"/>
</dbReference>
<feature type="repeat" description="TPR" evidence="3">
    <location>
        <begin position="551"/>
        <end position="584"/>
    </location>
</feature>
<evidence type="ECO:0000256" key="3">
    <source>
        <dbReference type="PROSITE-ProRule" id="PRU00339"/>
    </source>
</evidence>
<protein>
    <submittedName>
        <fullName evidence="5">Tetratricopeptide repeat protein</fullName>
    </submittedName>
</protein>
<gene>
    <name evidence="5" type="ORF">H6G97_39195</name>
</gene>
<dbReference type="Pfam" id="PF13181">
    <property type="entry name" value="TPR_8"/>
    <property type="match status" value="2"/>
</dbReference>
<evidence type="ECO:0000313" key="5">
    <source>
        <dbReference type="EMBL" id="MBD2535118.1"/>
    </source>
</evidence>
<dbReference type="Pfam" id="PF13365">
    <property type="entry name" value="Trypsin_2"/>
    <property type="match status" value="2"/>
</dbReference>
<keyword evidence="1" id="KW-0677">Repeat</keyword>
<dbReference type="InterPro" id="IPR011990">
    <property type="entry name" value="TPR-like_helical_dom_sf"/>
</dbReference>
<dbReference type="Pfam" id="PF00515">
    <property type="entry name" value="TPR_1"/>
    <property type="match status" value="2"/>
</dbReference>
<feature type="repeat" description="TPR" evidence="3">
    <location>
        <begin position="857"/>
        <end position="890"/>
    </location>
</feature>
<sequence length="942" mass="105141">MKKTILLITSLLLLPIPTTAKEKPANTLPKTCQIEPAQGESGEYSPQQLQILASQTTIRVIGDNNGGSGTLLAKQGNTYLAITNAHVIRNVNNIKLQTTDNKTYTPKIVPNPNLENLDLALLEFQSNQNYCLRKIADFVPDIQTPVIAAGYSTEKNEIVYRPGRVQQIPDRPLKEGYQIGYTSNIEQGMSGGAIINSRGELIGINGKSAYPILNTGFTYPDGTRPKETQIQQMRTVSWGIPIATFLAQVNPQTLTAYSLPLPNVQDSIAQPQLTGWLGELEKTAQQITVKIQNKSGGNGSGFIIAREGNTHTVLTSAHVFSAPKDTNKTCRNCEYEIVTVDGQAYSVDKSTIKVEVGVDLAVVKFTTEQNYQVATLANYNPNTGSYIFTAGYPKLGNNSPWRLTMGRIFDKEFGLLQISQSDFQSDSSSGLQTASSLAGGYELVYTSITYAGMSGGPVLDSLGRVIGIHGRAEGEMVDDPKTGDCGGNAECQVQLGYSLGIPVSTFLGLATRFGTQAKVENAKPPQLNAQQVKSIQQAVLSTNISQGNATASQWLERGNQLWRLRRYPEAIQAFDKAIEQKPSFVYLAYYGKGLALGWNRKYPEAIAALEQAVKFNPEFVAAWQALSASYQELNQLEPALIAIKTAIQQKPRNSNLYNDKSRILQDLQRYEEAEAAINEAIKFSPRAGFYNNRGIFYKDQKKWELALTDYNQAIQFNPQFALAYKNRGNLYHEQKKWELALADYNQAIQFNPQDANAYNNRGILYKEQKKWELALGDYNQAIRINPQLSQIYYNRGNLYHEQKKWELALGDYNQTIKINSDFVLAYNNRGVIYYEQKKWELALADFNQAIKINPQDAQAYNNRGLIYYEQKKWKLALADFNQAIKVNPQDAQAYASQGVVHAKMNNKKKAIENFQQAAQLFQAQGNTPDYERVMNSLKELQR</sequence>
<feature type="repeat" description="TPR" evidence="3">
    <location>
        <begin position="620"/>
        <end position="653"/>
    </location>
</feature>
<proteinExistence type="predicted"/>
<evidence type="ECO:0000313" key="6">
    <source>
        <dbReference type="Proteomes" id="UP000623440"/>
    </source>
</evidence>
<feature type="repeat" description="TPR" evidence="3">
    <location>
        <begin position="823"/>
        <end position="856"/>
    </location>
</feature>
<feature type="repeat" description="TPR" evidence="3">
    <location>
        <begin position="891"/>
        <end position="924"/>
    </location>
</feature>
<dbReference type="InterPro" id="IPR019734">
    <property type="entry name" value="TPR_rpt"/>
</dbReference>
<keyword evidence="6" id="KW-1185">Reference proteome</keyword>
<dbReference type="SUPFAM" id="SSF48452">
    <property type="entry name" value="TPR-like"/>
    <property type="match status" value="2"/>
</dbReference>
<feature type="signal peptide" evidence="4">
    <location>
        <begin position="1"/>
        <end position="20"/>
    </location>
</feature>
<evidence type="ECO:0000256" key="2">
    <source>
        <dbReference type="ARBA" id="ARBA00022803"/>
    </source>
</evidence>
<dbReference type="PROSITE" id="PS50005">
    <property type="entry name" value="TPR"/>
    <property type="match status" value="10"/>
</dbReference>
<dbReference type="PANTHER" id="PTHR44858:SF1">
    <property type="entry name" value="UDP-N-ACETYLGLUCOSAMINE--PEPTIDE N-ACETYLGLUCOSAMINYLTRANSFERASE SPINDLY-RELATED"/>
    <property type="match status" value="1"/>
</dbReference>
<feature type="chain" id="PRO_5047406043" evidence="4">
    <location>
        <begin position="21"/>
        <end position="942"/>
    </location>
</feature>
<feature type="repeat" description="TPR" evidence="3">
    <location>
        <begin position="789"/>
        <end position="822"/>
    </location>
</feature>
<name>A0ABR8E0W6_9NOSO</name>
<dbReference type="Pfam" id="PF13432">
    <property type="entry name" value="TPR_16"/>
    <property type="match status" value="1"/>
</dbReference>
<dbReference type="PANTHER" id="PTHR44858">
    <property type="entry name" value="TETRATRICOPEPTIDE REPEAT PROTEIN 6"/>
    <property type="match status" value="1"/>
</dbReference>
<dbReference type="Gene3D" id="1.25.40.10">
    <property type="entry name" value="Tetratricopeptide repeat domain"/>
    <property type="match status" value="4"/>
</dbReference>
<dbReference type="SUPFAM" id="SSF50494">
    <property type="entry name" value="Trypsin-like serine proteases"/>
    <property type="match status" value="2"/>
</dbReference>
<feature type="repeat" description="TPR" evidence="3">
    <location>
        <begin position="586"/>
        <end position="619"/>
    </location>
</feature>
<dbReference type="SMART" id="SM00028">
    <property type="entry name" value="TPR"/>
    <property type="match status" value="11"/>
</dbReference>
<dbReference type="Proteomes" id="UP000623440">
    <property type="component" value="Unassembled WGS sequence"/>
</dbReference>
<dbReference type="RefSeq" id="WP_190945978.1">
    <property type="nucleotide sequence ID" value="NZ_JACJSI010000236.1"/>
</dbReference>
<feature type="repeat" description="TPR" evidence="3">
    <location>
        <begin position="721"/>
        <end position="754"/>
    </location>
</feature>
<dbReference type="Pfam" id="PF13414">
    <property type="entry name" value="TPR_11"/>
    <property type="match status" value="2"/>
</dbReference>
<dbReference type="InterPro" id="IPR009003">
    <property type="entry name" value="Peptidase_S1_PA"/>
</dbReference>
<comment type="caution">
    <text evidence="5">The sequence shown here is derived from an EMBL/GenBank/DDBJ whole genome shotgun (WGS) entry which is preliminary data.</text>
</comment>
<feature type="repeat" description="TPR" evidence="3">
    <location>
        <begin position="687"/>
        <end position="720"/>
    </location>
</feature>
<keyword evidence="2 3" id="KW-0802">TPR repeat</keyword>
<feature type="repeat" description="TPR" evidence="3">
    <location>
        <begin position="755"/>
        <end position="788"/>
    </location>
</feature>